<proteinExistence type="predicted"/>
<organism evidence="7">
    <name type="scientific">Chloropicon roscoffensis</name>
    <dbReference type="NCBI Taxonomy" id="1461544"/>
    <lineage>
        <taxon>Eukaryota</taxon>
        <taxon>Viridiplantae</taxon>
        <taxon>Chlorophyta</taxon>
        <taxon>Chloropicophyceae</taxon>
        <taxon>Chloropicales</taxon>
        <taxon>Chloropicaceae</taxon>
        <taxon>Chloropicon</taxon>
    </lineage>
</organism>
<evidence type="ECO:0000256" key="4">
    <source>
        <dbReference type="ARBA" id="ARBA00023136"/>
    </source>
</evidence>
<comment type="subcellular location">
    <subcellularLocation>
        <location evidence="6">Endomembrane system</location>
        <topology evidence="6">Single-pass membrane protein</topology>
    </subcellularLocation>
    <subcellularLocation>
        <location evidence="1">Nucleus membrane</location>
    </subcellularLocation>
</comment>
<protein>
    <submittedName>
        <fullName evidence="7">Uncharacterized protein</fullName>
    </submittedName>
</protein>
<accession>A0A7S2T799</accession>
<sequence length="302" mass="34731">MRRLLLRTVRAAKPLVVSSAILRQPTRLSADFSSDYQTRRHFSDYGKRRENDVVVVAIGWFGSQKRHLGKYCEAWQQLGAREVVCYTPSLPAMFFKGFCDREARRFLDTARRNLPCNADGSPPTKVIWHVFSQGGFTFFGSVLRQLLERPDELPDPELIENSSVVFDCGPSLRLTKEDAVVGVLTGLGGRDENFALNLYSKTPFKMIWDFGWTIYDSAHYSNWSAEVLDSFDRARFRSQYYLYTAEDKVIKTEAIVEFMERQKGLGSAVTARKWETGEHVQLLRRHQKEYTRTLSEIIGKTS</sequence>
<evidence type="ECO:0000256" key="1">
    <source>
        <dbReference type="ARBA" id="ARBA00004126"/>
    </source>
</evidence>
<keyword evidence="2" id="KW-0812">Transmembrane</keyword>
<dbReference type="PANTHER" id="PTHR12265:SF30">
    <property type="entry name" value="TRANSMEMBRANE PROTEIN 53"/>
    <property type="match status" value="1"/>
</dbReference>
<evidence type="ECO:0000256" key="2">
    <source>
        <dbReference type="ARBA" id="ARBA00022692"/>
    </source>
</evidence>
<dbReference type="PANTHER" id="PTHR12265">
    <property type="entry name" value="TRANSMEMBRANE PROTEIN 53"/>
    <property type="match status" value="1"/>
</dbReference>
<dbReference type="InterPro" id="IPR008547">
    <property type="entry name" value="DUF829_TMEM53"/>
</dbReference>
<keyword evidence="5" id="KW-0539">Nucleus</keyword>
<keyword evidence="4" id="KW-0472">Membrane</keyword>
<evidence type="ECO:0000313" key="7">
    <source>
        <dbReference type="EMBL" id="CAD9720943.1"/>
    </source>
</evidence>
<name>A0A7S2T799_9CHLO</name>
<dbReference type="Pfam" id="PF05705">
    <property type="entry name" value="DUF829"/>
    <property type="match status" value="1"/>
</dbReference>
<dbReference type="EMBL" id="HBHM01000292">
    <property type="protein sequence ID" value="CAD9720943.1"/>
    <property type="molecule type" value="Transcribed_RNA"/>
</dbReference>
<evidence type="ECO:0000256" key="6">
    <source>
        <dbReference type="ARBA" id="ARBA00037847"/>
    </source>
</evidence>
<gene>
    <name evidence="7" type="ORF">CROS1312_LOCUS209</name>
</gene>
<dbReference type="AlphaFoldDB" id="A0A7S2T799"/>
<evidence type="ECO:0000256" key="5">
    <source>
        <dbReference type="ARBA" id="ARBA00023242"/>
    </source>
</evidence>
<evidence type="ECO:0000256" key="3">
    <source>
        <dbReference type="ARBA" id="ARBA00022989"/>
    </source>
</evidence>
<reference evidence="7" key="1">
    <citation type="submission" date="2021-01" db="EMBL/GenBank/DDBJ databases">
        <authorList>
            <person name="Corre E."/>
            <person name="Pelletier E."/>
            <person name="Niang G."/>
            <person name="Scheremetjew M."/>
            <person name="Finn R."/>
            <person name="Kale V."/>
            <person name="Holt S."/>
            <person name="Cochrane G."/>
            <person name="Meng A."/>
            <person name="Brown T."/>
            <person name="Cohen L."/>
        </authorList>
    </citation>
    <scope>NUCLEOTIDE SEQUENCE</scope>
    <source>
        <strain evidence="7">RCC2335</strain>
    </source>
</reference>
<keyword evidence="3" id="KW-1133">Transmembrane helix</keyword>
<dbReference type="GO" id="GO:0031965">
    <property type="term" value="C:nuclear membrane"/>
    <property type="evidence" value="ECO:0007669"/>
    <property type="project" value="UniProtKB-SubCell"/>
</dbReference>